<keyword evidence="3" id="KW-1185">Reference proteome</keyword>
<comment type="caution">
    <text evidence="2">The sequence shown here is derived from an EMBL/GenBank/DDBJ whole genome shotgun (WGS) entry which is preliminary data.</text>
</comment>
<dbReference type="RefSeq" id="WP_095505132.1">
    <property type="nucleotide sequence ID" value="NZ_BSNC01000004.1"/>
</dbReference>
<sequence length="95" mass="10317">MRPWFLFVVISSLASCAEVTPDTGSAAIAPCSEAWNQKVEDKVTSGDGQGHGPDLGSLEWRSVVEFKLGIRDSQDKPDLDSDAWCTYIDEILAGE</sequence>
<accession>A0AA37RW39</accession>
<name>A0AA37RW39_9GAMM</name>
<dbReference type="Proteomes" id="UP001161422">
    <property type="component" value="Unassembled WGS sequence"/>
</dbReference>
<organism evidence="2 3">
    <name type="scientific">Paraferrimonas sedimenticola</name>
    <dbReference type="NCBI Taxonomy" id="375674"/>
    <lineage>
        <taxon>Bacteria</taxon>
        <taxon>Pseudomonadati</taxon>
        <taxon>Pseudomonadota</taxon>
        <taxon>Gammaproteobacteria</taxon>
        <taxon>Alteromonadales</taxon>
        <taxon>Ferrimonadaceae</taxon>
        <taxon>Paraferrimonas</taxon>
    </lineage>
</organism>
<evidence type="ECO:0000313" key="3">
    <source>
        <dbReference type="Proteomes" id="UP001161422"/>
    </source>
</evidence>
<dbReference type="EMBL" id="BSNC01000004">
    <property type="protein sequence ID" value="GLP96435.1"/>
    <property type="molecule type" value="Genomic_DNA"/>
</dbReference>
<reference evidence="2" key="1">
    <citation type="journal article" date="2014" name="Int. J. Syst. Evol. Microbiol.">
        <title>Complete genome sequence of Corynebacterium casei LMG S-19264T (=DSM 44701T), isolated from a smear-ripened cheese.</title>
        <authorList>
            <consortium name="US DOE Joint Genome Institute (JGI-PGF)"/>
            <person name="Walter F."/>
            <person name="Albersmeier A."/>
            <person name="Kalinowski J."/>
            <person name="Ruckert C."/>
        </authorList>
    </citation>
    <scope>NUCLEOTIDE SEQUENCE</scope>
    <source>
        <strain evidence="2">NBRC 101628</strain>
    </source>
</reference>
<gene>
    <name evidence="2" type="ORF">GCM10007895_17410</name>
</gene>
<feature type="signal peptide" evidence="1">
    <location>
        <begin position="1"/>
        <end position="17"/>
    </location>
</feature>
<feature type="chain" id="PRO_5041199759" description="Lipoprotein" evidence="1">
    <location>
        <begin position="18"/>
        <end position="95"/>
    </location>
</feature>
<evidence type="ECO:0000313" key="2">
    <source>
        <dbReference type="EMBL" id="GLP96435.1"/>
    </source>
</evidence>
<protein>
    <recommendedName>
        <fullName evidence="4">Lipoprotein</fullName>
    </recommendedName>
</protein>
<dbReference type="AlphaFoldDB" id="A0AA37RW39"/>
<evidence type="ECO:0008006" key="4">
    <source>
        <dbReference type="Google" id="ProtNLM"/>
    </source>
</evidence>
<proteinExistence type="predicted"/>
<dbReference type="PROSITE" id="PS51257">
    <property type="entry name" value="PROKAR_LIPOPROTEIN"/>
    <property type="match status" value="1"/>
</dbReference>
<evidence type="ECO:0000256" key="1">
    <source>
        <dbReference type="SAM" id="SignalP"/>
    </source>
</evidence>
<keyword evidence="1" id="KW-0732">Signal</keyword>
<reference evidence="2" key="2">
    <citation type="submission" date="2023-01" db="EMBL/GenBank/DDBJ databases">
        <title>Draft genome sequence of Paraferrimonas sedimenticola strain NBRC 101628.</title>
        <authorList>
            <person name="Sun Q."/>
            <person name="Mori K."/>
        </authorList>
    </citation>
    <scope>NUCLEOTIDE SEQUENCE</scope>
    <source>
        <strain evidence="2">NBRC 101628</strain>
    </source>
</reference>